<evidence type="ECO:0000259" key="2">
    <source>
        <dbReference type="Pfam" id="PF03466"/>
    </source>
</evidence>
<dbReference type="Proteomes" id="UP000198508">
    <property type="component" value="Unassembled WGS sequence"/>
</dbReference>
<dbReference type="InterPro" id="IPR005119">
    <property type="entry name" value="LysR_subst-bd"/>
</dbReference>
<evidence type="ECO:0000256" key="1">
    <source>
        <dbReference type="SAM" id="MobiDB-lite"/>
    </source>
</evidence>
<protein>
    <submittedName>
        <fullName evidence="3">LysR substrate binding domain-containing protein</fullName>
    </submittedName>
</protein>
<dbReference type="EMBL" id="FOIM01000009">
    <property type="protein sequence ID" value="SET60626.1"/>
    <property type="molecule type" value="Genomic_DNA"/>
</dbReference>
<sequence>MIEINSLDTLYALIAKNTGVGFIPATLVRPEDLGRKIVCYRLKDLQARQTFVIARDPERELTAAAAEFIGVACGLFAGQPQTGGSLDAGAVSIPSPDTQNAAEPGV</sequence>
<feature type="domain" description="LysR substrate-binding" evidence="2">
    <location>
        <begin position="2"/>
        <end position="70"/>
    </location>
</feature>
<evidence type="ECO:0000313" key="4">
    <source>
        <dbReference type="Proteomes" id="UP000198508"/>
    </source>
</evidence>
<dbReference type="CDD" id="cd05466">
    <property type="entry name" value="PBP2_LTTR_substrate"/>
    <property type="match status" value="1"/>
</dbReference>
<dbReference type="Pfam" id="PF03466">
    <property type="entry name" value="LysR_substrate"/>
    <property type="match status" value="1"/>
</dbReference>
<proteinExistence type="predicted"/>
<accession>A0A1I0FQG7</accession>
<keyword evidence="4" id="KW-1185">Reference proteome</keyword>
<reference evidence="4" key="1">
    <citation type="submission" date="2016-10" db="EMBL/GenBank/DDBJ databases">
        <authorList>
            <person name="Varghese N."/>
            <person name="Submissions S."/>
        </authorList>
    </citation>
    <scope>NUCLEOTIDE SEQUENCE [LARGE SCALE GENOMIC DNA]</scope>
    <source>
        <strain evidence="4">NLAE-zl-G277</strain>
    </source>
</reference>
<organism evidence="3 4">
    <name type="scientific">Enterocloster lavalensis</name>
    <dbReference type="NCBI Taxonomy" id="460384"/>
    <lineage>
        <taxon>Bacteria</taxon>
        <taxon>Bacillati</taxon>
        <taxon>Bacillota</taxon>
        <taxon>Clostridia</taxon>
        <taxon>Lachnospirales</taxon>
        <taxon>Lachnospiraceae</taxon>
        <taxon>Enterocloster</taxon>
    </lineage>
</organism>
<name>A0A1I0FQG7_9FIRM</name>
<feature type="compositionally biased region" description="Polar residues" evidence="1">
    <location>
        <begin position="95"/>
        <end position="106"/>
    </location>
</feature>
<dbReference type="Gene3D" id="3.40.190.290">
    <property type="match status" value="1"/>
</dbReference>
<evidence type="ECO:0000313" key="3">
    <source>
        <dbReference type="EMBL" id="SET60626.1"/>
    </source>
</evidence>
<dbReference type="SUPFAM" id="SSF53850">
    <property type="entry name" value="Periplasmic binding protein-like II"/>
    <property type="match status" value="1"/>
</dbReference>
<feature type="region of interest" description="Disordered" evidence="1">
    <location>
        <begin position="87"/>
        <end position="106"/>
    </location>
</feature>
<dbReference type="AlphaFoldDB" id="A0A1I0FQG7"/>
<gene>
    <name evidence="3" type="ORF">SAMN05216313_109121</name>
</gene>